<dbReference type="STRING" id="1121014.N788_05585"/>
<comment type="caution">
    <text evidence="1">The sequence shown here is derived from an EMBL/GenBank/DDBJ whole genome shotgun (WGS) entry which is preliminary data.</text>
</comment>
<dbReference type="EMBL" id="AVCJ01000034">
    <property type="protein sequence ID" value="KFL36016.1"/>
    <property type="molecule type" value="Genomic_DNA"/>
</dbReference>
<organism evidence="1 2">
    <name type="scientific">Arenimonas donghaensis DSM 18148 = HO3-R19</name>
    <dbReference type="NCBI Taxonomy" id="1121014"/>
    <lineage>
        <taxon>Bacteria</taxon>
        <taxon>Pseudomonadati</taxon>
        <taxon>Pseudomonadota</taxon>
        <taxon>Gammaproteobacteria</taxon>
        <taxon>Lysobacterales</taxon>
        <taxon>Lysobacteraceae</taxon>
        <taxon>Arenimonas</taxon>
    </lineage>
</organism>
<dbReference type="PATRIC" id="fig|1121014.3.peg.2022"/>
<name>A0A087MGL3_9GAMM</name>
<dbReference type="OrthoDB" id="9870040at2"/>
<evidence type="ECO:0000313" key="2">
    <source>
        <dbReference type="Proteomes" id="UP000029085"/>
    </source>
</evidence>
<keyword evidence="2" id="KW-1185">Reference proteome</keyword>
<reference evidence="2" key="1">
    <citation type="submission" date="2013-08" db="EMBL/GenBank/DDBJ databases">
        <title>Genome sequencing of Arenimonas donghaensis.</title>
        <authorList>
            <person name="Chen F."/>
            <person name="Wang G."/>
        </authorList>
    </citation>
    <scope>NUCLEOTIDE SEQUENCE [LARGE SCALE GENOMIC DNA]</scope>
    <source>
        <strain evidence="2">HO3-R19</strain>
    </source>
</reference>
<proteinExistence type="predicted"/>
<protein>
    <submittedName>
        <fullName evidence="1">Uncharacterized protein</fullName>
    </submittedName>
</protein>
<dbReference type="RefSeq" id="WP_034224756.1">
    <property type="nucleotide sequence ID" value="NZ_AVCJ01000034.1"/>
</dbReference>
<evidence type="ECO:0000313" key="1">
    <source>
        <dbReference type="EMBL" id="KFL36016.1"/>
    </source>
</evidence>
<sequence length="154" mass="16058">MNPKSENRSVFAVENLAQLEDALTAARDAGIADEDIALVARHDIELELDPEASEPDEHGRVRGLLAGLSAVTVPTLGVSLAGAGMLNLLGSNLAGWTRPVAGDHADDDVRKRYEALVETGVLLVVVHAESAERHAAAHAAMVTAGARPLDDGQA</sequence>
<dbReference type="Proteomes" id="UP000029085">
    <property type="component" value="Unassembled WGS sequence"/>
</dbReference>
<gene>
    <name evidence="1" type="ORF">N788_05585</name>
</gene>
<dbReference type="AlphaFoldDB" id="A0A087MGL3"/>
<accession>A0A087MGL3</accession>
<reference evidence="1 2" key="2">
    <citation type="journal article" date="2015" name="Stand. Genomic Sci.">
        <title>High quality draft genomic sequence of Arenimonas donghaensis DSM 18148(T).</title>
        <authorList>
            <person name="Chen F."/>
            <person name="Wang H."/>
            <person name="Cao Y."/>
            <person name="Li X."/>
            <person name="Wang G."/>
        </authorList>
    </citation>
    <scope>NUCLEOTIDE SEQUENCE [LARGE SCALE GENOMIC DNA]</scope>
    <source>
        <strain evidence="1 2">HO3-R19</strain>
    </source>
</reference>